<sequence length="296" mass="30413">MRTSRPDQRSLSLSTAFGVPSVRSARTRIASREMLTVATAEGRVEEIAVSGVIVTGGASGIGRACALVLAESGRSVAVWDRDEPGALAAAREAAMRTPLPTFGIGVDVTDTAAFPDAIAASRRAIGPIGGLVHAAGVLGATPLAELTEESWNAVTDVTLRAYALLVKALVPELRTVEGAAVVGVSSVAALVGTAGLAAYGSAKAGLLALTRVLAHELAADGIRVNAVCPGFIDTPMLRDHAKAHRLTGRYAAKSVFRRLGRPEEVATAVRFLLSDEASFITGTHLVVDGGATATDR</sequence>
<dbReference type="GO" id="GO:0016491">
    <property type="term" value="F:oxidoreductase activity"/>
    <property type="evidence" value="ECO:0007669"/>
    <property type="project" value="UniProtKB-KW"/>
</dbReference>
<dbReference type="InterPro" id="IPR036291">
    <property type="entry name" value="NAD(P)-bd_dom_sf"/>
</dbReference>
<evidence type="ECO:0000256" key="1">
    <source>
        <dbReference type="ARBA" id="ARBA00006484"/>
    </source>
</evidence>
<dbReference type="PRINTS" id="PR00080">
    <property type="entry name" value="SDRFAMILY"/>
</dbReference>
<dbReference type="Pfam" id="PF13561">
    <property type="entry name" value="adh_short_C2"/>
    <property type="match status" value="1"/>
</dbReference>
<evidence type="ECO:0000259" key="4">
    <source>
        <dbReference type="SMART" id="SM00822"/>
    </source>
</evidence>
<dbReference type="SUPFAM" id="SSF51735">
    <property type="entry name" value="NAD(P)-binding Rossmann-fold domains"/>
    <property type="match status" value="1"/>
</dbReference>
<gene>
    <name evidence="5" type="ORF">SAMN04489764_2368</name>
</gene>
<evidence type="ECO:0000256" key="3">
    <source>
        <dbReference type="ARBA" id="ARBA00023027"/>
    </source>
</evidence>
<dbReference type="InterPro" id="IPR002347">
    <property type="entry name" value="SDR_fam"/>
</dbReference>
<dbReference type="STRING" id="35622.SAMN04489764_2368"/>
<keyword evidence="3" id="KW-0520">NAD</keyword>
<organism evidence="5 6">
    <name type="scientific">Thermostaphylospora chromogena</name>
    <dbReference type="NCBI Taxonomy" id="35622"/>
    <lineage>
        <taxon>Bacteria</taxon>
        <taxon>Bacillati</taxon>
        <taxon>Actinomycetota</taxon>
        <taxon>Actinomycetes</taxon>
        <taxon>Streptosporangiales</taxon>
        <taxon>Thermomonosporaceae</taxon>
        <taxon>Thermostaphylospora</taxon>
    </lineage>
</organism>
<dbReference type="CDD" id="cd05233">
    <property type="entry name" value="SDR_c"/>
    <property type="match status" value="1"/>
</dbReference>
<proteinExistence type="inferred from homology"/>
<evidence type="ECO:0000256" key="2">
    <source>
        <dbReference type="ARBA" id="ARBA00023002"/>
    </source>
</evidence>
<accession>A0A1H1E8S8</accession>
<dbReference type="FunFam" id="3.40.50.720:FF:000084">
    <property type="entry name" value="Short-chain dehydrogenase reductase"/>
    <property type="match status" value="1"/>
</dbReference>
<dbReference type="AlphaFoldDB" id="A0A1H1E8S8"/>
<dbReference type="PANTHER" id="PTHR24321">
    <property type="entry name" value="DEHYDROGENASES, SHORT CHAIN"/>
    <property type="match status" value="1"/>
</dbReference>
<reference evidence="5 6" key="1">
    <citation type="submission" date="2016-10" db="EMBL/GenBank/DDBJ databases">
        <authorList>
            <person name="de Groot N.N."/>
        </authorList>
    </citation>
    <scope>NUCLEOTIDE SEQUENCE [LARGE SCALE GENOMIC DNA]</scope>
    <source>
        <strain evidence="5 6">DSM 43794</strain>
    </source>
</reference>
<dbReference type="PROSITE" id="PS00061">
    <property type="entry name" value="ADH_SHORT"/>
    <property type="match status" value="1"/>
</dbReference>
<comment type="similarity">
    <text evidence="1">Belongs to the short-chain dehydrogenases/reductases (SDR) family.</text>
</comment>
<dbReference type="Proteomes" id="UP000217103">
    <property type="component" value="Unassembled WGS sequence"/>
</dbReference>
<dbReference type="PANTHER" id="PTHR24321:SF8">
    <property type="entry name" value="ESTRADIOL 17-BETA-DEHYDROGENASE 8-RELATED"/>
    <property type="match status" value="1"/>
</dbReference>
<name>A0A1H1E8S8_9ACTN</name>
<keyword evidence="6" id="KW-1185">Reference proteome</keyword>
<dbReference type="EMBL" id="FNKK01000002">
    <property type="protein sequence ID" value="SDQ85155.1"/>
    <property type="molecule type" value="Genomic_DNA"/>
</dbReference>
<evidence type="ECO:0000313" key="6">
    <source>
        <dbReference type="Proteomes" id="UP000217103"/>
    </source>
</evidence>
<feature type="domain" description="Ketoreductase" evidence="4">
    <location>
        <begin position="50"/>
        <end position="230"/>
    </location>
</feature>
<dbReference type="SMART" id="SM00822">
    <property type="entry name" value="PKS_KR"/>
    <property type="match status" value="1"/>
</dbReference>
<dbReference type="InterPro" id="IPR057326">
    <property type="entry name" value="KR_dom"/>
</dbReference>
<dbReference type="PRINTS" id="PR00081">
    <property type="entry name" value="GDHRDH"/>
</dbReference>
<protein>
    <submittedName>
        <fullName evidence="5">NAD(P)-dependent dehydrogenase, short-chain alcohol dehydrogenase family</fullName>
    </submittedName>
</protein>
<keyword evidence="2" id="KW-0560">Oxidoreductase</keyword>
<dbReference type="InterPro" id="IPR020904">
    <property type="entry name" value="Sc_DH/Rdtase_CS"/>
</dbReference>
<dbReference type="Gene3D" id="3.40.50.720">
    <property type="entry name" value="NAD(P)-binding Rossmann-like Domain"/>
    <property type="match status" value="1"/>
</dbReference>
<evidence type="ECO:0000313" key="5">
    <source>
        <dbReference type="EMBL" id="SDQ85155.1"/>
    </source>
</evidence>